<dbReference type="Gene3D" id="3.40.50.12080">
    <property type="match status" value="2"/>
</dbReference>
<dbReference type="InterPro" id="IPR041307">
    <property type="entry name" value="WcbI"/>
</dbReference>
<sequence length="305" mass="34819">MPSMPLDPSLPAPWSYGGKTEQARTVIVYGNCQAPYLAQMLASLDDLNDDYRFVFAANHAFPGENIARPIPEPWLRNVALVLVQHEEWDGNPALLALKAQLPATCPVFRYPSFFVSCFWPFECPEPRGEPEPAYPWKRYPLGDIIGLQIAQAGLTGELAVAAYLDHSMQKMPNMHVRLQRDIDRMHQYDARCDVKLADYIESSFHNEHLFWTSGHMSETAVAELARRVAATVRPLLGGSAERMELCLAAAMGFSGMGETQIPIHPMVAEALELNFWQADMTYRWYSQNWTFYEYIQNYIEYNTQW</sequence>
<dbReference type="AlphaFoldDB" id="A0A1P8KED3"/>
<proteinExistence type="predicted"/>
<evidence type="ECO:0000259" key="1">
    <source>
        <dbReference type="Pfam" id="PF18588"/>
    </source>
</evidence>
<gene>
    <name evidence="2" type="ORF">RS694_18555</name>
</gene>
<dbReference type="STRING" id="1484693.RS694_18555"/>
<evidence type="ECO:0000313" key="3">
    <source>
        <dbReference type="Proteomes" id="UP000186110"/>
    </source>
</evidence>
<reference evidence="2 3" key="1">
    <citation type="submission" date="2017-01" db="EMBL/GenBank/DDBJ databases">
        <authorList>
            <person name="Mah S.A."/>
            <person name="Swanson W.J."/>
            <person name="Moy G.W."/>
            <person name="Vacquier V.D."/>
        </authorList>
    </citation>
    <scope>NUCLEOTIDE SEQUENCE [LARGE SCALE GENOMIC DNA]</scope>
    <source>
        <strain evidence="2 3">DSM 22694</strain>
    </source>
</reference>
<dbReference type="EMBL" id="CP019239">
    <property type="protein sequence ID" value="APW44325.1"/>
    <property type="molecule type" value="Genomic_DNA"/>
</dbReference>
<dbReference type="Proteomes" id="UP000186110">
    <property type="component" value="Chromosome"/>
</dbReference>
<accession>A0A1P8KED3</accession>
<protein>
    <recommendedName>
        <fullName evidence="1">Polysaccharide biosynthesis enzyme WcbI domain-containing protein</fullName>
    </recommendedName>
</protein>
<dbReference type="KEGG" id="rsb:RS694_18555"/>
<organism evidence="2 3">
    <name type="scientific">Rhodoferax saidenbachensis</name>
    <dbReference type="NCBI Taxonomy" id="1484693"/>
    <lineage>
        <taxon>Bacteria</taxon>
        <taxon>Pseudomonadati</taxon>
        <taxon>Pseudomonadota</taxon>
        <taxon>Betaproteobacteria</taxon>
        <taxon>Burkholderiales</taxon>
        <taxon>Comamonadaceae</taxon>
        <taxon>Rhodoferax</taxon>
    </lineage>
</organism>
<keyword evidence="3" id="KW-1185">Reference proteome</keyword>
<dbReference type="eggNOG" id="ENOG5033GVB">
    <property type="taxonomic scope" value="Bacteria"/>
</dbReference>
<name>A0A1P8KED3_9BURK</name>
<dbReference type="Pfam" id="PF18588">
    <property type="entry name" value="WcbI"/>
    <property type="match status" value="1"/>
</dbReference>
<feature type="domain" description="Polysaccharide biosynthesis enzyme WcbI" evidence="1">
    <location>
        <begin position="26"/>
        <end position="231"/>
    </location>
</feature>
<evidence type="ECO:0000313" key="2">
    <source>
        <dbReference type="EMBL" id="APW44325.1"/>
    </source>
</evidence>